<dbReference type="Proteomes" id="UP001152747">
    <property type="component" value="Unassembled WGS sequence"/>
</dbReference>
<protein>
    <submittedName>
        <fullName evidence="1">Uncharacterized protein</fullName>
    </submittedName>
</protein>
<dbReference type="OrthoDB" id="5780848at2759"/>
<dbReference type="EMBL" id="CANHGI010000006">
    <property type="protein sequence ID" value="CAI5454000.1"/>
    <property type="molecule type" value="Genomic_DNA"/>
</dbReference>
<reference evidence="1" key="1">
    <citation type="submission" date="2022-11" db="EMBL/GenBank/DDBJ databases">
        <authorList>
            <person name="Kikuchi T."/>
        </authorList>
    </citation>
    <scope>NUCLEOTIDE SEQUENCE</scope>
    <source>
        <strain evidence="1">PS1010</strain>
    </source>
</reference>
<gene>
    <name evidence="1" type="ORF">CAMP_LOCUS16637</name>
</gene>
<proteinExistence type="predicted"/>
<dbReference type="AlphaFoldDB" id="A0A9P1N7G7"/>
<accession>A0A9P1N7G7</accession>
<organism evidence="1 2">
    <name type="scientific">Caenorhabditis angaria</name>
    <dbReference type="NCBI Taxonomy" id="860376"/>
    <lineage>
        <taxon>Eukaryota</taxon>
        <taxon>Metazoa</taxon>
        <taxon>Ecdysozoa</taxon>
        <taxon>Nematoda</taxon>
        <taxon>Chromadorea</taxon>
        <taxon>Rhabditida</taxon>
        <taxon>Rhabditina</taxon>
        <taxon>Rhabditomorpha</taxon>
        <taxon>Rhabditoidea</taxon>
        <taxon>Rhabditidae</taxon>
        <taxon>Peloderinae</taxon>
        <taxon>Caenorhabditis</taxon>
    </lineage>
</organism>
<evidence type="ECO:0000313" key="1">
    <source>
        <dbReference type="EMBL" id="CAI5454000.1"/>
    </source>
</evidence>
<evidence type="ECO:0000313" key="2">
    <source>
        <dbReference type="Proteomes" id="UP001152747"/>
    </source>
</evidence>
<sequence length="160" mass="17520">MGSTGASATFHAYGDLIRTPSIHPLINRSCSIKQNNLCNKRSRPISDKDFDDDHSDMCEGLRGAADAVLAHQIFSSTLFIDTSPSSSYHRIVPTPQILSARYSTKRKRTHFSLSPKLSQASYRSSAVSASNCSNDLKVPGSGRFMIRGAWLGIWNSLDAI</sequence>
<keyword evidence="2" id="KW-1185">Reference proteome</keyword>
<name>A0A9P1N7G7_9PELO</name>
<comment type="caution">
    <text evidence="1">The sequence shown here is derived from an EMBL/GenBank/DDBJ whole genome shotgun (WGS) entry which is preliminary data.</text>
</comment>